<evidence type="ECO:0000313" key="5">
    <source>
        <dbReference type="EMBL" id="SJS70753.1"/>
    </source>
</evidence>
<reference evidence="6 10" key="3">
    <citation type="submission" date="2019-02" db="EMBL/GenBank/DDBJ databases">
        <authorList>
            <consortium name="Pathogen Informatics"/>
        </authorList>
    </citation>
    <scope>NUCLEOTIDE SEQUENCE [LARGE SCALE GENOMIC DNA]</scope>
    <source>
        <strain evidence="6">Clo34</strain>
        <strain evidence="10">clo34</strain>
        <strain evidence="7">Tl291</strain>
        <strain evidence="9">tl291</strain>
        <strain evidence="5 8">VRECD0157</strain>
    </source>
</reference>
<dbReference type="NCBIfam" id="TIGR02837">
    <property type="entry name" value="spore_II_R"/>
    <property type="match status" value="1"/>
</dbReference>
<reference evidence="2" key="1">
    <citation type="submission" date="2014-07" db="EMBL/GenBank/DDBJ databases">
        <authorList>
            <person name="Monot Marc"/>
        </authorList>
    </citation>
    <scope>NUCLEOTIDE SEQUENCE</scope>
    <source>
        <strain evidence="2">7032994</strain>
    </source>
</reference>
<dbReference type="SMR" id="A0A031WEU5"/>
<accession>A0A031WEU5</accession>
<evidence type="ECO:0000313" key="7">
    <source>
        <dbReference type="EMBL" id="VHY20463.1"/>
    </source>
</evidence>
<evidence type="ECO:0000313" key="3">
    <source>
        <dbReference type="EMBL" id="HBH1541003.1"/>
    </source>
</evidence>
<evidence type="ECO:0000313" key="1">
    <source>
        <dbReference type="EMBL" id="CDS89984.1"/>
    </source>
</evidence>
<dbReference type="EMBL" id="DAEQIJ010000010">
    <property type="protein sequence ID" value="HBH2620453.1"/>
    <property type="molecule type" value="Genomic_DNA"/>
</dbReference>
<dbReference type="Proteomes" id="UP000411588">
    <property type="component" value="Unassembled WGS sequence"/>
</dbReference>
<proteinExistence type="predicted"/>
<dbReference type="RefSeq" id="WP_003425996.1">
    <property type="nucleotide sequence ID" value="NZ_AP025558.1"/>
</dbReference>
<dbReference type="GeneID" id="66356029"/>
<dbReference type="EMBL" id="CAAJVP010000024">
    <property type="protein sequence ID" value="VHY20463.1"/>
    <property type="molecule type" value="Genomic_DNA"/>
</dbReference>
<gene>
    <name evidence="2" type="primary">spoIIR</name>
    <name evidence="1" type="ORF">BN1096_770014</name>
    <name evidence="2" type="ORF">BN1097_770014</name>
    <name evidence="3" type="ORF">KRM00_000456</name>
    <name evidence="4" type="ORF">KRQ00_002219</name>
    <name evidence="7" type="ORF">SAMEA1402366_03493</name>
    <name evidence="6" type="ORF">SAMEA1402399_02795</name>
    <name evidence="5" type="ORF">SAMEA3375112_02726</name>
</gene>
<dbReference type="OMA" id="KFYKEAW"/>
<dbReference type="InterPro" id="IPR014202">
    <property type="entry name" value="Spore_II_R"/>
</dbReference>
<name>A0A031WEU5_CLODI</name>
<dbReference type="Pfam" id="PF09551">
    <property type="entry name" value="Spore_II_R"/>
    <property type="match status" value="1"/>
</dbReference>
<evidence type="ECO:0000313" key="8">
    <source>
        <dbReference type="Proteomes" id="UP000189137"/>
    </source>
</evidence>
<protein>
    <submittedName>
        <fullName evidence="1">Pro-sigma(E) endopeptidase (Stage II sporulation)</fullName>
    </submittedName>
    <submittedName>
        <fullName evidence="2 3">Stage II sporulation protein</fullName>
    </submittedName>
</protein>
<dbReference type="EMBL" id="FUPS01000009">
    <property type="protein sequence ID" value="SJS70753.1"/>
    <property type="molecule type" value="Genomic_DNA"/>
</dbReference>
<dbReference type="Proteomes" id="UP000189137">
    <property type="component" value="Unassembled WGS sequence"/>
</dbReference>
<dbReference type="EMBL" id="LK932417">
    <property type="protein sequence ID" value="CDS90201.1"/>
    <property type="molecule type" value="Genomic_DNA"/>
</dbReference>
<dbReference type="Proteomes" id="UP000878956">
    <property type="component" value="Unassembled WGS sequence"/>
</dbReference>
<evidence type="ECO:0000313" key="6">
    <source>
        <dbReference type="EMBL" id="VFD33850.1"/>
    </source>
</evidence>
<reference evidence="3" key="2">
    <citation type="journal article" date="2018" name="Genome Biol.">
        <title>SKESA: strategic k-mer extension for scrupulous assemblies.</title>
        <authorList>
            <person name="Souvorov A."/>
            <person name="Agarwala R."/>
            <person name="Lipman D.J."/>
        </authorList>
    </citation>
    <scope>NUCLEOTIDE SEQUENCE</scope>
    <source>
        <strain evidence="4">Clostridioides</strain>
        <strain evidence="3">HN1000</strain>
    </source>
</reference>
<dbReference type="EMBL" id="DAEPXK010000004">
    <property type="protein sequence ID" value="HBH1541003.1"/>
    <property type="molecule type" value="Genomic_DNA"/>
</dbReference>
<evidence type="ECO:0000313" key="2">
    <source>
        <dbReference type="EMBL" id="CDS90201.1"/>
    </source>
</evidence>
<dbReference type="Proteomes" id="UP000372533">
    <property type="component" value="Unassembled WGS sequence"/>
</dbReference>
<evidence type="ECO:0000313" key="10">
    <source>
        <dbReference type="Proteomes" id="UP000411588"/>
    </source>
</evidence>
<evidence type="ECO:0000313" key="4">
    <source>
        <dbReference type="EMBL" id="HBH2620453.1"/>
    </source>
</evidence>
<evidence type="ECO:0000313" key="9">
    <source>
        <dbReference type="Proteomes" id="UP000372533"/>
    </source>
</evidence>
<dbReference type="AlphaFoldDB" id="A0A031WEU5"/>
<reference evidence="3" key="4">
    <citation type="submission" date="2021-06" db="EMBL/GenBank/DDBJ databases">
        <authorList>
            <consortium name="NCBI Pathogen Detection Project"/>
        </authorList>
    </citation>
    <scope>NUCLEOTIDE SEQUENCE</scope>
    <source>
        <strain evidence="4">Clostridioides</strain>
        <strain evidence="3">HN1000</strain>
    </source>
</reference>
<dbReference type="EMBL" id="LK932532">
    <property type="protein sequence ID" value="CDS89984.1"/>
    <property type="molecule type" value="Genomic_DNA"/>
</dbReference>
<dbReference type="EMBL" id="CAADAN010000011">
    <property type="protein sequence ID" value="VFD33850.1"/>
    <property type="molecule type" value="Genomic_DNA"/>
</dbReference>
<organism evidence="2">
    <name type="scientific">Clostridioides difficile</name>
    <name type="common">Peptoclostridium difficile</name>
    <dbReference type="NCBI Taxonomy" id="1496"/>
    <lineage>
        <taxon>Bacteria</taxon>
        <taxon>Bacillati</taxon>
        <taxon>Bacillota</taxon>
        <taxon>Clostridia</taxon>
        <taxon>Peptostreptococcales</taxon>
        <taxon>Peptostreptococcaceae</taxon>
        <taxon>Clostridioides</taxon>
    </lineage>
</organism>
<dbReference type="PATRIC" id="fig|1496.1371.peg.3712"/>
<sequence length="219" mass="25261">MRKIKIRLGLLILSLISVISIMTIVINGEVKKVDNISKDYKDKLIRFHVIANSNTDEDQELKLKVRDEVIKYLQPKLQNSKSIKESEAIIKKEYSSLEEISKNIILKNGYNYSVKVGIQYSNFPTKQYSNIVLPAGEYKALKIIIGKGEGKNWWCVMFPPLCFVDESNGVIDKSTDDKLKEVLTDKEYKLIKQDTPKKTSRVKIKFKVLEVVKDLEKKF</sequence>
<dbReference type="KEGG" id="pdf:CD630DERM_35640"/>
<dbReference type="Proteomes" id="UP000879542">
    <property type="component" value="Unassembled WGS sequence"/>
</dbReference>